<organism evidence="2 3">
    <name type="scientific">Streptomyces fumanus</name>
    <dbReference type="NCBI Taxonomy" id="67302"/>
    <lineage>
        <taxon>Bacteria</taxon>
        <taxon>Bacillati</taxon>
        <taxon>Actinomycetota</taxon>
        <taxon>Actinomycetes</taxon>
        <taxon>Kitasatosporales</taxon>
        <taxon>Streptomycetaceae</taxon>
        <taxon>Streptomyces</taxon>
    </lineage>
</organism>
<evidence type="ECO:0000313" key="2">
    <source>
        <dbReference type="EMBL" id="GHE96713.1"/>
    </source>
</evidence>
<dbReference type="InterPro" id="IPR036388">
    <property type="entry name" value="WH-like_DNA-bd_sf"/>
</dbReference>
<feature type="domain" description="ANTAR" evidence="1">
    <location>
        <begin position="141"/>
        <end position="217"/>
    </location>
</feature>
<gene>
    <name evidence="2" type="ORF">GCM10018772_21070</name>
</gene>
<sequence length="224" mass="23654">MTVRELLARLSEAVGARGLSHWAAQCARVCGLDGLFVSLRPGGELVWFSDDTSARLADLQFTLGQGPEVGDTADAPLQVTDLAADDAGRWGRFAAEAAALDVRAVFVWPVRSGQVQLGELTGYRRTPGPLSAGQSAAALRIADSLADRLLAWRPDTDDPRDGPGTAGAIELHRAEVHQATGMLAARYGISLDEALLRLRAHAFAGGRSLTDTARALLHGPPPDT</sequence>
<dbReference type="Pfam" id="PF03861">
    <property type="entry name" value="ANTAR"/>
    <property type="match status" value="1"/>
</dbReference>
<evidence type="ECO:0000313" key="3">
    <source>
        <dbReference type="Proteomes" id="UP000630718"/>
    </source>
</evidence>
<dbReference type="InterPro" id="IPR005561">
    <property type="entry name" value="ANTAR"/>
</dbReference>
<name>A0A919E054_9ACTN</name>
<proteinExistence type="predicted"/>
<keyword evidence="3" id="KW-1185">Reference proteome</keyword>
<dbReference type="SUPFAM" id="SSF55781">
    <property type="entry name" value="GAF domain-like"/>
    <property type="match status" value="1"/>
</dbReference>
<comment type="caution">
    <text evidence="2">The sequence shown here is derived from an EMBL/GenBank/DDBJ whole genome shotgun (WGS) entry which is preliminary data.</text>
</comment>
<dbReference type="EMBL" id="BNBI01000004">
    <property type="protein sequence ID" value="GHE96713.1"/>
    <property type="molecule type" value="Genomic_DNA"/>
</dbReference>
<reference evidence="2" key="2">
    <citation type="submission" date="2020-09" db="EMBL/GenBank/DDBJ databases">
        <authorList>
            <person name="Sun Q."/>
            <person name="Ohkuma M."/>
        </authorList>
    </citation>
    <scope>NUCLEOTIDE SEQUENCE</scope>
    <source>
        <strain evidence="2">JCM 4477</strain>
    </source>
</reference>
<dbReference type="Proteomes" id="UP000630718">
    <property type="component" value="Unassembled WGS sequence"/>
</dbReference>
<dbReference type="GO" id="GO:0003723">
    <property type="term" value="F:RNA binding"/>
    <property type="evidence" value="ECO:0007669"/>
    <property type="project" value="InterPro"/>
</dbReference>
<accession>A0A919E054</accession>
<dbReference type="AlphaFoldDB" id="A0A919E054"/>
<reference evidence="2" key="1">
    <citation type="journal article" date="2014" name="Int. J. Syst. Evol. Microbiol.">
        <title>Complete genome sequence of Corynebacterium casei LMG S-19264T (=DSM 44701T), isolated from a smear-ripened cheese.</title>
        <authorList>
            <consortium name="US DOE Joint Genome Institute (JGI-PGF)"/>
            <person name="Walter F."/>
            <person name="Albersmeier A."/>
            <person name="Kalinowski J."/>
            <person name="Ruckert C."/>
        </authorList>
    </citation>
    <scope>NUCLEOTIDE SEQUENCE</scope>
    <source>
        <strain evidence="2">JCM 4477</strain>
    </source>
</reference>
<dbReference type="Gene3D" id="1.10.10.10">
    <property type="entry name" value="Winged helix-like DNA-binding domain superfamily/Winged helix DNA-binding domain"/>
    <property type="match status" value="1"/>
</dbReference>
<dbReference type="SMART" id="SM01012">
    <property type="entry name" value="ANTAR"/>
    <property type="match status" value="1"/>
</dbReference>
<protein>
    <submittedName>
        <fullName evidence="2">GAF domain-containing protein</fullName>
    </submittedName>
</protein>
<evidence type="ECO:0000259" key="1">
    <source>
        <dbReference type="SMART" id="SM01012"/>
    </source>
</evidence>